<feature type="domain" description="Competence protein CoiA nuclease-like" evidence="2">
    <location>
        <begin position="93"/>
        <end position="186"/>
    </location>
</feature>
<feature type="coiled-coil region" evidence="1">
    <location>
        <begin position="634"/>
        <end position="661"/>
    </location>
</feature>
<accession>A0A9W3JGD1</accession>
<gene>
    <name evidence="3" type="ORF">BTG_31183</name>
</gene>
<keyword evidence="1" id="KW-0175">Coiled coil</keyword>
<evidence type="ECO:0000256" key="1">
    <source>
        <dbReference type="SAM" id="Coils"/>
    </source>
</evidence>
<dbReference type="EMBL" id="CP003753">
    <property type="protein sequence ID" value="AFQ19573.1"/>
    <property type="molecule type" value="Genomic_DNA"/>
</dbReference>
<sequence>MELQYSYIEYFDGWEKIFPSGNLIGFQKKRYIELDSMVIDNDKEAKYIRGRKSLYQAKCPICQDIMSFNKGSKIVNKNPYFFHLDKEHCFSFESLAHARTKKYLYELFSKAGYIVKEEKRHKDISRADVAVLQTIDGKEELKLAIEVQASNIRISNIAKRTNIYFEENVPTAWVLILDSFFPPKETEVNGEKVYTDSYSGTRISSFNPETNSYEYAYISPLKEEYFFITGENNKTFNYLMDVYHVIVTVDHNGHVFLIRRTPESSKLRVDALLENREHSTQDDIFLVNRIAEPDIVPVLLETELLRAPHSENDTRMKKNTQLNEEFKGQIHRSHSDPTNLVDAAIEFDKARQIEEALNSIELARKAREEIKIAYTNKLLEIEQEIAEERRRQEETLAEQMAKDYMSDLYNQYKKEFSILIERLETEKVQFHLSSIGNWYSWLNYLKEECHKWYIVVKTLFKGFSTSFLSDKNDYEMYFNEEQNRYKKWIEGRNLIEFVEELQQHYEQVTNNTSEKMFYKGLLDKYGQELDKVQKKEKIQREQEELRIRQEKIKKEEEERKRIQLQKEQLYRKQELLNKDHDEIPHLTGNEIDDFRNRFWEEYVGIPKKERTAYERKYFPTFTSGLPKWFVSRKLRHEEKEIEAVNKQKSKKKENKENLKDNDDRFIQLKLL</sequence>
<dbReference type="Pfam" id="PF06054">
    <property type="entry name" value="CoiA_nuc"/>
    <property type="match status" value="1"/>
</dbReference>
<keyword evidence="3" id="KW-0614">Plasmid</keyword>
<feature type="coiled-coil region" evidence="1">
    <location>
        <begin position="353"/>
        <end position="402"/>
    </location>
</feature>
<dbReference type="InterPro" id="IPR010330">
    <property type="entry name" value="CoiA_nuc"/>
</dbReference>
<protein>
    <recommendedName>
        <fullName evidence="2">Competence protein CoiA nuclease-like domain-containing protein</fullName>
    </recommendedName>
</protein>
<name>A0A9W3JGD1_BACTU</name>
<feature type="coiled-coil region" evidence="1">
    <location>
        <begin position="522"/>
        <end position="572"/>
    </location>
</feature>
<dbReference type="Proteomes" id="UP000005259">
    <property type="component" value="Plasmid p01"/>
</dbReference>
<evidence type="ECO:0000259" key="2">
    <source>
        <dbReference type="Pfam" id="PF06054"/>
    </source>
</evidence>
<dbReference type="RefSeq" id="WP_000423010.1">
    <property type="nucleotide sequence ID" value="NC_018486.1"/>
</dbReference>
<reference evidence="3 4" key="1">
    <citation type="submission" date="2012-08" db="EMBL/GenBank/DDBJ databases">
        <authorList>
            <person name="Doggett N."/>
            <person name="Teshima H."/>
            <person name="Bruce D."/>
            <person name="Detter J.C."/>
            <person name="Johnson S.L."/>
            <person name="Han C."/>
        </authorList>
    </citation>
    <scope>NUCLEOTIDE SEQUENCE [LARGE SCALE GENOMIC DNA]</scope>
    <source>
        <strain evidence="3 4">HD-771</strain>
        <plasmid evidence="3 4">p01</plasmid>
    </source>
</reference>
<proteinExistence type="predicted"/>
<evidence type="ECO:0000313" key="4">
    <source>
        <dbReference type="Proteomes" id="UP000005259"/>
    </source>
</evidence>
<dbReference type="KEGG" id="bti:BTG_31183"/>
<dbReference type="AlphaFoldDB" id="A0A9W3JGD1"/>
<organism evidence="3 4">
    <name type="scientific">Bacillus thuringiensis HD-771</name>
    <dbReference type="NCBI Taxonomy" id="1218175"/>
    <lineage>
        <taxon>Bacteria</taxon>
        <taxon>Bacillati</taxon>
        <taxon>Bacillota</taxon>
        <taxon>Bacilli</taxon>
        <taxon>Bacillales</taxon>
        <taxon>Bacillaceae</taxon>
        <taxon>Bacillus</taxon>
        <taxon>Bacillus cereus group</taxon>
    </lineage>
</organism>
<geneLocation type="plasmid" evidence="3 4">
    <name>p01</name>
</geneLocation>
<evidence type="ECO:0000313" key="3">
    <source>
        <dbReference type="EMBL" id="AFQ19573.1"/>
    </source>
</evidence>